<dbReference type="Proteomes" id="UP000198943">
    <property type="component" value="Unassembled WGS sequence"/>
</dbReference>
<dbReference type="AlphaFoldDB" id="A0A1G6HV08"/>
<proteinExistence type="predicted"/>
<feature type="transmembrane region" description="Helical" evidence="1">
    <location>
        <begin position="133"/>
        <end position="150"/>
    </location>
</feature>
<evidence type="ECO:0000313" key="2">
    <source>
        <dbReference type="EMBL" id="SDB98071.1"/>
    </source>
</evidence>
<gene>
    <name evidence="2" type="ORF">SAMN04487864_101268</name>
</gene>
<keyword evidence="1" id="KW-1133">Transmembrane helix</keyword>
<dbReference type="PANTHER" id="PTHR42867:SF1">
    <property type="entry name" value="MEMBRANE PROTEIN-RELATED"/>
    <property type="match status" value="1"/>
</dbReference>
<keyword evidence="3" id="KW-1185">Reference proteome</keyword>
<name>A0A1G6HV08_9FIRM</name>
<dbReference type="Pfam" id="PF07136">
    <property type="entry name" value="DUF1385"/>
    <property type="match status" value="1"/>
</dbReference>
<dbReference type="EMBL" id="FMYW01000001">
    <property type="protein sequence ID" value="SDB98071.1"/>
    <property type="molecule type" value="Genomic_DNA"/>
</dbReference>
<accession>A0A1G6HV08</accession>
<keyword evidence="1" id="KW-0472">Membrane</keyword>
<evidence type="ECO:0000313" key="3">
    <source>
        <dbReference type="Proteomes" id="UP000198943"/>
    </source>
</evidence>
<keyword evidence="1" id="KW-0812">Transmembrane</keyword>
<dbReference type="PANTHER" id="PTHR42867">
    <property type="entry name" value="MEMBRANE PROTEIN-RELATED"/>
    <property type="match status" value="1"/>
</dbReference>
<dbReference type="InterPro" id="IPR010787">
    <property type="entry name" value="DUF1385"/>
</dbReference>
<reference evidence="3" key="1">
    <citation type="submission" date="2016-10" db="EMBL/GenBank/DDBJ databases">
        <authorList>
            <person name="Varghese N."/>
            <person name="Submissions S."/>
        </authorList>
    </citation>
    <scope>NUCLEOTIDE SEQUENCE [LARGE SCALE GENOMIC DNA]</scope>
    <source>
        <strain evidence="3">DSM 11005</strain>
    </source>
</reference>
<feature type="transmembrane region" description="Helical" evidence="1">
    <location>
        <begin position="195"/>
        <end position="213"/>
    </location>
</feature>
<evidence type="ECO:0000256" key="1">
    <source>
        <dbReference type="SAM" id="Phobius"/>
    </source>
</evidence>
<sequence length="321" mass="35559">MAKLSIGGQAVIEGVMMRGPKDVAVAVRKADGTIDVDVKPVNSISDRYPILKKPLLRGVVALVESLVMGMKALSYSAQVSGDEDEQMDDKEMALTMVVSVALAVGLFIAIPTWSMRYLQQWTQSSLTLNLAEGFLRMGIFLVYIAAISSMEDIQRVFKYHGAEHKTIFTYEAGMPLTVENVRTFPRLHPRCGTNFLMIVMLISIFIFAFLGWPSLVERILSRIVLMPVVAGISYELIRFAGKNNDKPWVHRMILPGLLLQKLTTREPDDEMIEVAIASVKAVLPEEELQKVEMQVPDAIALQAPAMAETVSVPVSCEEKTC</sequence>
<protein>
    <submittedName>
        <fullName evidence="2">Uncharacterized conserved protein YqhQ</fullName>
    </submittedName>
</protein>
<feature type="transmembrane region" description="Helical" evidence="1">
    <location>
        <begin position="55"/>
        <end position="73"/>
    </location>
</feature>
<feature type="transmembrane region" description="Helical" evidence="1">
    <location>
        <begin position="93"/>
        <end position="113"/>
    </location>
</feature>
<organism evidence="2 3">
    <name type="scientific">Succiniclasticum ruminis</name>
    <dbReference type="NCBI Taxonomy" id="40841"/>
    <lineage>
        <taxon>Bacteria</taxon>
        <taxon>Bacillati</taxon>
        <taxon>Bacillota</taxon>
        <taxon>Negativicutes</taxon>
        <taxon>Acidaminococcales</taxon>
        <taxon>Acidaminococcaceae</taxon>
        <taxon>Succiniclasticum</taxon>
    </lineage>
</organism>